<dbReference type="AlphaFoldDB" id="A0A4Y5YGV6"/>
<keyword evidence="2" id="KW-0489">Methyltransferase</keyword>
<dbReference type="Proteomes" id="UP000319809">
    <property type="component" value="Chromosome"/>
</dbReference>
<proteinExistence type="predicted"/>
<dbReference type="InterPro" id="IPR041698">
    <property type="entry name" value="Methyltransf_25"/>
</dbReference>
<dbReference type="Gene3D" id="3.40.50.150">
    <property type="entry name" value="Vaccinia Virus protein VP39"/>
    <property type="match status" value="1"/>
</dbReference>
<dbReference type="Pfam" id="PF13649">
    <property type="entry name" value="Methyltransf_25"/>
    <property type="match status" value="1"/>
</dbReference>
<dbReference type="GO" id="GO:0008168">
    <property type="term" value="F:methyltransferase activity"/>
    <property type="evidence" value="ECO:0007669"/>
    <property type="project" value="UniProtKB-KW"/>
</dbReference>
<dbReference type="GO" id="GO:0032259">
    <property type="term" value="P:methylation"/>
    <property type="evidence" value="ECO:0007669"/>
    <property type="project" value="UniProtKB-KW"/>
</dbReference>
<evidence type="ECO:0000313" key="3">
    <source>
        <dbReference type="Proteomes" id="UP000319809"/>
    </source>
</evidence>
<dbReference type="InterPro" id="IPR029063">
    <property type="entry name" value="SAM-dependent_MTases_sf"/>
</dbReference>
<evidence type="ECO:0000313" key="2">
    <source>
        <dbReference type="EMBL" id="QDE31835.1"/>
    </source>
</evidence>
<organism evidence="2 3">
    <name type="scientific">Shewanella polaris</name>
    <dbReference type="NCBI Taxonomy" id="2588449"/>
    <lineage>
        <taxon>Bacteria</taxon>
        <taxon>Pseudomonadati</taxon>
        <taxon>Pseudomonadota</taxon>
        <taxon>Gammaproteobacteria</taxon>
        <taxon>Alteromonadales</taxon>
        <taxon>Shewanellaceae</taxon>
        <taxon>Shewanella</taxon>
    </lineage>
</organism>
<dbReference type="RefSeq" id="WP_140234610.1">
    <property type="nucleotide sequence ID" value="NZ_CP041036.1"/>
</dbReference>
<accession>A0A4Y5YGV6</accession>
<keyword evidence="2" id="KW-0808">Transferase</keyword>
<feature type="domain" description="Methyltransferase" evidence="1">
    <location>
        <begin position="61"/>
        <end position="132"/>
    </location>
</feature>
<name>A0A4Y5YGV6_9GAMM</name>
<dbReference type="SUPFAM" id="SSF53335">
    <property type="entry name" value="S-adenosyl-L-methionine-dependent methyltransferases"/>
    <property type="match status" value="1"/>
</dbReference>
<dbReference type="CDD" id="cd02440">
    <property type="entry name" value="AdoMet_MTases"/>
    <property type="match status" value="1"/>
</dbReference>
<dbReference type="EMBL" id="CP041036">
    <property type="protein sequence ID" value="QDE31835.1"/>
    <property type="molecule type" value="Genomic_DNA"/>
</dbReference>
<sequence>MQSLINWQLLHKRLSKKKRPESEFLLNWDEFAEMYDGMIRLEARFSEQQVACMPIEASDTVVDIGCGPGRLSVPLAHRARQVTAVDAFPNMLARCMKNAKNAGVDNIKPLLQDWEAEDALEQIGIHDIAIASRSVGLADLKKLNKIARKYAIIIAFANAPSLKQIHFEFLEGMIPNAKRSKTTKDRAFSYNITYNMLYDMGAEPNVLILDDGFEAIYNTKQEAYDDLTFMGNIQQDVGHLFHQNIDKHLTATEDNRWKLFCPTRSFVMWWKTSDIVE</sequence>
<keyword evidence="3" id="KW-1185">Reference proteome</keyword>
<dbReference type="KEGG" id="spol:FH971_13225"/>
<evidence type="ECO:0000259" key="1">
    <source>
        <dbReference type="Pfam" id="PF13649"/>
    </source>
</evidence>
<gene>
    <name evidence="2" type="ORF">FH971_13225</name>
</gene>
<protein>
    <submittedName>
        <fullName evidence="2">Class I SAM-dependent methyltransferase</fullName>
    </submittedName>
</protein>
<reference evidence="2 3" key="1">
    <citation type="submission" date="2019-06" db="EMBL/GenBank/DDBJ databases">
        <title>The genome of Shewanella sp. SM1901.</title>
        <authorList>
            <person name="Cha Q."/>
        </authorList>
    </citation>
    <scope>NUCLEOTIDE SEQUENCE [LARGE SCALE GENOMIC DNA]</scope>
    <source>
        <strain evidence="2 3">SM1901</strain>
    </source>
</reference>